<dbReference type="PROSITE" id="PS01129">
    <property type="entry name" value="PSI_RLU"/>
    <property type="match status" value="1"/>
</dbReference>
<feature type="region of interest" description="Disordered" evidence="4">
    <location>
        <begin position="465"/>
        <end position="487"/>
    </location>
</feature>
<comment type="similarity">
    <text evidence="1">Belongs to the pseudouridine synthase RluA family.</text>
</comment>
<evidence type="ECO:0000256" key="3">
    <source>
        <dbReference type="PIRSR" id="PIRSR606225-1"/>
    </source>
</evidence>
<dbReference type="GO" id="GO:0009982">
    <property type="term" value="F:pseudouridine synthase activity"/>
    <property type="evidence" value="ECO:0007669"/>
    <property type="project" value="UniProtKB-ARBA"/>
</dbReference>
<feature type="domain" description="Pseudouridine synthase RsuA/RluA-like" evidence="5">
    <location>
        <begin position="318"/>
        <end position="523"/>
    </location>
</feature>
<dbReference type="Gene3D" id="3.30.2350.10">
    <property type="entry name" value="Pseudouridine synthase"/>
    <property type="match status" value="2"/>
</dbReference>
<accession>A0ABD3MUJ1</accession>
<feature type="compositionally biased region" description="Basic and acidic residues" evidence="4">
    <location>
        <begin position="110"/>
        <end position="119"/>
    </location>
</feature>
<dbReference type="CDD" id="cd02869">
    <property type="entry name" value="PseudoU_synth_RluA_like"/>
    <property type="match status" value="1"/>
</dbReference>
<evidence type="ECO:0000256" key="1">
    <source>
        <dbReference type="ARBA" id="ARBA00010876"/>
    </source>
</evidence>
<evidence type="ECO:0000313" key="6">
    <source>
        <dbReference type="EMBL" id="KAL3767488.1"/>
    </source>
</evidence>
<keyword evidence="2" id="KW-0413">Isomerase</keyword>
<keyword evidence="7" id="KW-1185">Reference proteome</keyword>
<organism evidence="6 7">
    <name type="scientific">Discostella pseudostelligera</name>
    <dbReference type="NCBI Taxonomy" id="259834"/>
    <lineage>
        <taxon>Eukaryota</taxon>
        <taxon>Sar</taxon>
        <taxon>Stramenopiles</taxon>
        <taxon>Ochrophyta</taxon>
        <taxon>Bacillariophyta</taxon>
        <taxon>Coscinodiscophyceae</taxon>
        <taxon>Thalassiosirophycidae</taxon>
        <taxon>Stephanodiscales</taxon>
        <taxon>Stephanodiscaceae</taxon>
        <taxon>Discostella</taxon>
    </lineage>
</organism>
<dbReference type="InterPro" id="IPR006224">
    <property type="entry name" value="PsdUridine_synth_RluA-like_CS"/>
</dbReference>
<dbReference type="InterPro" id="IPR020103">
    <property type="entry name" value="PsdUridine_synth_cat_dom_sf"/>
</dbReference>
<dbReference type="InterPro" id="IPR050188">
    <property type="entry name" value="RluA_PseudoU_synthase"/>
</dbReference>
<dbReference type="Pfam" id="PF00849">
    <property type="entry name" value="PseudoU_synth_2"/>
    <property type="match status" value="1"/>
</dbReference>
<dbReference type="PANTHER" id="PTHR21600:SF44">
    <property type="entry name" value="RIBOSOMAL LARGE SUBUNIT PSEUDOURIDINE SYNTHASE D"/>
    <property type="match status" value="1"/>
</dbReference>
<dbReference type="PANTHER" id="PTHR21600">
    <property type="entry name" value="MITOCHONDRIAL RNA PSEUDOURIDINE SYNTHASE"/>
    <property type="match status" value="1"/>
</dbReference>
<feature type="active site" evidence="3">
    <location>
        <position position="402"/>
    </location>
</feature>
<protein>
    <recommendedName>
        <fullName evidence="5">Pseudouridine synthase RsuA/RluA-like domain-containing protein</fullName>
    </recommendedName>
</protein>
<evidence type="ECO:0000256" key="4">
    <source>
        <dbReference type="SAM" id="MobiDB-lite"/>
    </source>
</evidence>
<evidence type="ECO:0000313" key="7">
    <source>
        <dbReference type="Proteomes" id="UP001530293"/>
    </source>
</evidence>
<sequence length="597" mass="65705">MMSAVSSRRLLVDTDRQPPRSMKRSLAATILAITVVAPPMISCAFSPVPLSHRPPPPPGQHASARTRTTCNAKLDRIASSFDLDSILSSEKEFSPSDDDDLTSGKKKNKMKEQMRKQRQEMQQLKKMNRDKKSSSTNDNILRNGRDFDDDTFEVDSRTEYENLIQNISFSAYEIPSSVEGRRIDAVLVELLNNECDDKGQTSLLSISRTQCGTLLSNKCVFVVPPEDAHIFRNALNAHYDNESDATAVPRVLIEQHCSPILRKSHILESQSILLYPTRESLIPTSSSSSSSTLLSNLVPPAEIIAQKIPLDILYEDEHMIVINKQAGIVVHPAAGNWDGTVVNALAYYLMNESPFGLGDLFTNNASDDSDDSGIANNDEMNQNDAVTNSISTLRPGIVHRLDKGTSGVLVVAKTSSALANLSEAFANRKVKKQYLAVAIGNPGADQWINKPIGRHPLHRQKMRVVPGQSTSTGGQARLASDSNAKRGRPALSHIHTIHHDGKLSVVQVEIATGRTHQIRVHLQDHGTPIYGDDVYGLTDWNKALSAQRGITRPLLHAQKLQIEHPVTGESMIFEAKVADDMMEVIASIWPAGEKIEF</sequence>
<dbReference type="InterPro" id="IPR006145">
    <property type="entry name" value="PsdUridine_synth_RsuA/RluA"/>
</dbReference>
<dbReference type="InterPro" id="IPR006225">
    <property type="entry name" value="PsdUridine_synth_RluC/D"/>
</dbReference>
<evidence type="ECO:0000256" key="2">
    <source>
        <dbReference type="ARBA" id="ARBA00023235"/>
    </source>
</evidence>
<proteinExistence type="inferred from homology"/>
<feature type="region of interest" description="Disordered" evidence="4">
    <location>
        <begin position="1"/>
        <end position="22"/>
    </location>
</feature>
<feature type="region of interest" description="Disordered" evidence="4">
    <location>
        <begin position="90"/>
        <end position="148"/>
    </location>
</feature>
<dbReference type="NCBIfam" id="TIGR00005">
    <property type="entry name" value="rluA_subfam"/>
    <property type="match status" value="1"/>
</dbReference>
<dbReference type="Proteomes" id="UP001530293">
    <property type="component" value="Unassembled WGS sequence"/>
</dbReference>
<gene>
    <name evidence="6" type="ORF">ACHAWU_000151</name>
</gene>
<dbReference type="AlphaFoldDB" id="A0ABD3MUJ1"/>
<evidence type="ECO:0000259" key="5">
    <source>
        <dbReference type="Pfam" id="PF00849"/>
    </source>
</evidence>
<reference evidence="6 7" key="1">
    <citation type="submission" date="2024-10" db="EMBL/GenBank/DDBJ databases">
        <title>Updated reference genomes for cyclostephanoid diatoms.</title>
        <authorList>
            <person name="Roberts W.R."/>
            <person name="Alverson A.J."/>
        </authorList>
    </citation>
    <scope>NUCLEOTIDE SEQUENCE [LARGE SCALE GENOMIC DNA]</scope>
    <source>
        <strain evidence="6 7">AJA232-27</strain>
    </source>
</reference>
<dbReference type="SUPFAM" id="SSF55120">
    <property type="entry name" value="Pseudouridine synthase"/>
    <property type="match status" value="1"/>
</dbReference>
<comment type="caution">
    <text evidence="6">The sequence shown here is derived from an EMBL/GenBank/DDBJ whole genome shotgun (WGS) entry which is preliminary data.</text>
</comment>
<name>A0ABD3MUJ1_9STRA</name>
<dbReference type="EMBL" id="JALLBG020000075">
    <property type="protein sequence ID" value="KAL3767488.1"/>
    <property type="molecule type" value="Genomic_DNA"/>
</dbReference>